<evidence type="ECO:0000256" key="1">
    <source>
        <dbReference type="SAM" id="MobiDB-lite"/>
    </source>
</evidence>
<proteinExistence type="predicted"/>
<evidence type="ECO:0000313" key="3">
    <source>
        <dbReference type="Proteomes" id="UP000019462"/>
    </source>
</evidence>
<sequence>MSFRGGTVSSPPPHAVRLSLSSAKRRGQISEATHRDALFWPPLPDFRRRELQSWIFGAQICEHAQGVTRPCVCKCDSLLGSASPNTAANAAAPPQPSSLVSPSTTANTARVVSTHPARKYRAFCHQIVASLFSPATTAASSSAARYHQ</sequence>
<protein>
    <submittedName>
        <fullName evidence="2">Uncharacterized protein</fullName>
    </submittedName>
</protein>
<comment type="caution">
    <text evidence="2">The sequence shown here is derived from an EMBL/GenBank/DDBJ whole genome shotgun (WGS) entry which is preliminary data.</text>
</comment>
<name>W3VM32_MOEAP</name>
<feature type="region of interest" description="Disordered" evidence="1">
    <location>
        <begin position="1"/>
        <end position="27"/>
    </location>
</feature>
<dbReference type="EMBL" id="AWNI01000010">
    <property type="protein sequence ID" value="ETS62575.1"/>
    <property type="molecule type" value="Genomic_DNA"/>
</dbReference>
<organism evidence="2 3">
    <name type="scientific">Moesziomyces aphidis</name>
    <name type="common">Pseudozyma aphidis</name>
    <dbReference type="NCBI Taxonomy" id="84754"/>
    <lineage>
        <taxon>Eukaryota</taxon>
        <taxon>Fungi</taxon>
        <taxon>Dikarya</taxon>
        <taxon>Basidiomycota</taxon>
        <taxon>Ustilaginomycotina</taxon>
        <taxon>Ustilaginomycetes</taxon>
        <taxon>Ustilaginales</taxon>
        <taxon>Ustilaginaceae</taxon>
        <taxon>Moesziomyces</taxon>
    </lineage>
</organism>
<gene>
    <name evidence="2" type="ORF">PaG_03212</name>
</gene>
<evidence type="ECO:0000313" key="2">
    <source>
        <dbReference type="EMBL" id="ETS62575.1"/>
    </source>
</evidence>
<reference evidence="2 3" key="1">
    <citation type="journal article" date="2014" name="Genome Announc.">
        <title>Genome sequence of the basidiomycetous fungus Pseudozyma aphidis DSM70725, an efficient producer of biosurfactant mannosylerythritol lipids.</title>
        <authorList>
            <person name="Lorenz S."/>
            <person name="Guenther M."/>
            <person name="Grumaz C."/>
            <person name="Rupp S."/>
            <person name="Zibek S."/>
            <person name="Sohn K."/>
        </authorList>
    </citation>
    <scope>NUCLEOTIDE SEQUENCE [LARGE SCALE GENOMIC DNA]</scope>
    <source>
        <strain evidence="3">ATCC 32657 / CBS 517.83 / DSM 70725 / JCM 10318 / NBRC 10182 / NRRL Y-7954 / St-0401</strain>
    </source>
</reference>
<accession>W3VM32</accession>
<dbReference type="HOGENOM" id="CLU_1759603_0_0_1"/>
<dbReference type="AlphaFoldDB" id="W3VM32"/>
<dbReference type="Proteomes" id="UP000019462">
    <property type="component" value="Unassembled WGS sequence"/>
</dbReference>
<keyword evidence="3" id="KW-1185">Reference proteome</keyword>